<proteinExistence type="predicted"/>
<organism evidence="1 2">
    <name type="scientific">Parelaphostrongylus tenuis</name>
    <name type="common">Meningeal worm</name>
    <dbReference type="NCBI Taxonomy" id="148309"/>
    <lineage>
        <taxon>Eukaryota</taxon>
        <taxon>Metazoa</taxon>
        <taxon>Ecdysozoa</taxon>
        <taxon>Nematoda</taxon>
        <taxon>Chromadorea</taxon>
        <taxon>Rhabditida</taxon>
        <taxon>Rhabditina</taxon>
        <taxon>Rhabditomorpha</taxon>
        <taxon>Strongyloidea</taxon>
        <taxon>Metastrongylidae</taxon>
        <taxon>Parelaphostrongylus</taxon>
    </lineage>
</organism>
<evidence type="ECO:0000313" key="2">
    <source>
        <dbReference type="Proteomes" id="UP001196413"/>
    </source>
</evidence>
<dbReference type="Proteomes" id="UP001196413">
    <property type="component" value="Unassembled WGS sequence"/>
</dbReference>
<keyword evidence="2" id="KW-1185">Reference proteome</keyword>
<name>A0AAD5N7W5_PARTN</name>
<comment type="caution">
    <text evidence="1">The sequence shown here is derived from an EMBL/GenBank/DDBJ whole genome shotgun (WGS) entry which is preliminary data.</text>
</comment>
<sequence>MNSTELCAEHVTFVAERTPIGYAPPTAAVKEFNSYIISSDPTVTMQYSHQLDLTAAAYIVGRTWQHNRDSPPNQALSLTTFIVSSDDDKSQSFTLLHQDMSQSRT</sequence>
<gene>
    <name evidence="1" type="ORF">KIN20_018752</name>
</gene>
<protein>
    <submittedName>
        <fullName evidence="1">Uncharacterized protein</fullName>
    </submittedName>
</protein>
<dbReference type="EMBL" id="JAHQIW010003739">
    <property type="protein sequence ID" value="KAJ1359924.1"/>
    <property type="molecule type" value="Genomic_DNA"/>
</dbReference>
<evidence type="ECO:0000313" key="1">
    <source>
        <dbReference type="EMBL" id="KAJ1359924.1"/>
    </source>
</evidence>
<accession>A0AAD5N7W5</accession>
<dbReference type="AlphaFoldDB" id="A0AAD5N7W5"/>
<reference evidence="1" key="1">
    <citation type="submission" date="2021-06" db="EMBL/GenBank/DDBJ databases">
        <title>Parelaphostrongylus tenuis whole genome reference sequence.</title>
        <authorList>
            <person name="Garwood T.J."/>
            <person name="Larsen P.A."/>
            <person name="Fountain-Jones N.M."/>
            <person name="Garbe J.R."/>
            <person name="Macchietto M.G."/>
            <person name="Kania S.A."/>
            <person name="Gerhold R.W."/>
            <person name="Richards J.E."/>
            <person name="Wolf T.M."/>
        </authorList>
    </citation>
    <scope>NUCLEOTIDE SEQUENCE</scope>
    <source>
        <strain evidence="1">MNPRO001-30</strain>
        <tissue evidence="1">Meninges</tissue>
    </source>
</reference>